<proteinExistence type="predicted"/>
<gene>
    <name evidence="1" type="ORF">LCGC14_2488490</name>
</gene>
<accession>A0A0F9DZ80</accession>
<name>A0A0F9DZ80_9ZZZZ</name>
<comment type="caution">
    <text evidence="1">The sequence shown here is derived from an EMBL/GenBank/DDBJ whole genome shotgun (WGS) entry which is preliminary data.</text>
</comment>
<reference evidence="1" key="1">
    <citation type="journal article" date="2015" name="Nature">
        <title>Complex archaea that bridge the gap between prokaryotes and eukaryotes.</title>
        <authorList>
            <person name="Spang A."/>
            <person name="Saw J.H."/>
            <person name="Jorgensen S.L."/>
            <person name="Zaremba-Niedzwiedzka K."/>
            <person name="Martijn J."/>
            <person name="Lind A.E."/>
            <person name="van Eijk R."/>
            <person name="Schleper C."/>
            <person name="Guy L."/>
            <person name="Ettema T.J."/>
        </authorList>
    </citation>
    <scope>NUCLEOTIDE SEQUENCE</scope>
</reference>
<dbReference type="AlphaFoldDB" id="A0A0F9DZ80"/>
<sequence length="54" mass="6228">MDRMGQMLCVTQSIRRHRWGITPLVRAGSEVRFLLAAPFKINDLRLVLCHNHGI</sequence>
<organism evidence="1">
    <name type="scientific">marine sediment metagenome</name>
    <dbReference type="NCBI Taxonomy" id="412755"/>
    <lineage>
        <taxon>unclassified sequences</taxon>
        <taxon>metagenomes</taxon>
        <taxon>ecological metagenomes</taxon>
    </lineage>
</organism>
<protein>
    <submittedName>
        <fullName evidence="1">Uncharacterized protein</fullName>
    </submittedName>
</protein>
<evidence type="ECO:0000313" key="1">
    <source>
        <dbReference type="EMBL" id="KKL17148.1"/>
    </source>
</evidence>
<dbReference type="EMBL" id="LAZR01039378">
    <property type="protein sequence ID" value="KKL17148.1"/>
    <property type="molecule type" value="Genomic_DNA"/>
</dbReference>
<feature type="non-terminal residue" evidence="1">
    <location>
        <position position="54"/>
    </location>
</feature>